<dbReference type="Gene3D" id="3.90.1580.10">
    <property type="entry name" value="paralog of FGE (formylglycine-generating enzyme)"/>
    <property type="match status" value="1"/>
</dbReference>
<sequence length="350" mass="38728">MINKLWISILTAGVLFSCSTPTSKTSSASKPQAGSSADAPEEMVFIPSGAFTMGGKSDQASPNEYPNHQVEVSAFFMDEHEVTNAQFKAFVDATGYVTIAERAIDWEEMAKQLPPGTPKPADSILAPGSLVFRATAGPVNLRDYSQWWEWVIGANWQHPEGPASSLEGKMNFPVVHIAYDDALAYAEWAGKRLPTEAEWEWASMGGQEGAKYPWGNESVETAFTKANFWQGFFPYDNEEKDGFFGAAPVKSFPANGYGLYDMAGNVWEWCSDKYHEEAYKMAEEQGKVENPKGPDSFYDPNEPYAEKHVVRGGSFLCNDSYCSGYRVARRMSSSHDSGLNHTGFRCVKDI</sequence>
<gene>
    <name evidence="2" type="ORF">RT717_16325</name>
</gene>
<evidence type="ECO:0000313" key="3">
    <source>
        <dbReference type="Proteomes" id="UP001302349"/>
    </source>
</evidence>
<dbReference type="Proteomes" id="UP001302349">
    <property type="component" value="Chromosome"/>
</dbReference>
<keyword evidence="3" id="KW-1185">Reference proteome</keyword>
<dbReference type="InterPro" id="IPR016187">
    <property type="entry name" value="CTDL_fold"/>
</dbReference>
<dbReference type="Pfam" id="PF03781">
    <property type="entry name" value="FGE-sulfatase"/>
    <property type="match status" value="1"/>
</dbReference>
<dbReference type="InterPro" id="IPR042095">
    <property type="entry name" value="SUMF_sf"/>
</dbReference>
<dbReference type="PANTHER" id="PTHR23150">
    <property type="entry name" value="SULFATASE MODIFYING FACTOR 1, 2"/>
    <property type="match status" value="1"/>
</dbReference>
<dbReference type="PANTHER" id="PTHR23150:SF19">
    <property type="entry name" value="FORMYLGLYCINE-GENERATING ENZYME"/>
    <property type="match status" value="1"/>
</dbReference>
<dbReference type="InterPro" id="IPR051043">
    <property type="entry name" value="Sulfatase_Mod_Factor_Kinase"/>
</dbReference>
<dbReference type="InterPro" id="IPR005532">
    <property type="entry name" value="SUMF_dom"/>
</dbReference>
<feature type="domain" description="Sulfatase-modifying factor enzyme-like" evidence="1">
    <location>
        <begin position="41"/>
        <end position="348"/>
    </location>
</feature>
<dbReference type="SUPFAM" id="SSF56436">
    <property type="entry name" value="C-type lectin-like"/>
    <property type="match status" value="1"/>
</dbReference>
<evidence type="ECO:0000313" key="2">
    <source>
        <dbReference type="EMBL" id="WOK04647.1"/>
    </source>
</evidence>
<organism evidence="2 3">
    <name type="scientific">Imperialibacter roseus</name>
    <dbReference type="NCBI Taxonomy" id="1324217"/>
    <lineage>
        <taxon>Bacteria</taxon>
        <taxon>Pseudomonadati</taxon>
        <taxon>Bacteroidota</taxon>
        <taxon>Cytophagia</taxon>
        <taxon>Cytophagales</taxon>
        <taxon>Flammeovirgaceae</taxon>
        <taxon>Imperialibacter</taxon>
    </lineage>
</organism>
<protein>
    <submittedName>
        <fullName evidence="2">Formylglycine-generating enzyme family protein</fullName>
    </submittedName>
</protein>
<accession>A0ABZ0IJE9</accession>
<dbReference type="PROSITE" id="PS51257">
    <property type="entry name" value="PROKAR_LIPOPROTEIN"/>
    <property type="match status" value="1"/>
</dbReference>
<proteinExistence type="predicted"/>
<evidence type="ECO:0000259" key="1">
    <source>
        <dbReference type="Pfam" id="PF03781"/>
    </source>
</evidence>
<dbReference type="EMBL" id="CP136051">
    <property type="protein sequence ID" value="WOK04647.1"/>
    <property type="molecule type" value="Genomic_DNA"/>
</dbReference>
<dbReference type="RefSeq" id="WP_317487448.1">
    <property type="nucleotide sequence ID" value="NZ_CP136051.1"/>
</dbReference>
<name>A0ABZ0IJE9_9BACT</name>
<reference evidence="2 3" key="1">
    <citation type="journal article" date="2023" name="Microbiol. Resour. Announc.">
        <title>Complete Genome Sequence of Imperialibacter roseus strain P4T.</title>
        <authorList>
            <person name="Tizabi D.R."/>
            <person name="Bachvaroff T."/>
            <person name="Hill R.T."/>
        </authorList>
    </citation>
    <scope>NUCLEOTIDE SEQUENCE [LARGE SCALE GENOMIC DNA]</scope>
    <source>
        <strain evidence="2 3">P4T</strain>
    </source>
</reference>